<protein>
    <submittedName>
        <fullName evidence="2">GntP family permease</fullName>
    </submittedName>
</protein>
<dbReference type="GO" id="GO:0005886">
    <property type="term" value="C:plasma membrane"/>
    <property type="evidence" value="ECO:0007669"/>
    <property type="project" value="TreeGrafter"/>
</dbReference>
<dbReference type="RefSeq" id="WP_007706744.1">
    <property type="nucleotide sequence ID" value="NZ_CABMHH010000197.1"/>
</dbReference>
<feature type="transmembrane region" description="Helical" evidence="1">
    <location>
        <begin position="5"/>
        <end position="21"/>
    </location>
</feature>
<dbReference type="PANTHER" id="PTHR30354:SF11">
    <property type="entry name" value="PERMEASE"/>
    <property type="match status" value="1"/>
</dbReference>
<feature type="transmembrane region" description="Helical" evidence="1">
    <location>
        <begin position="137"/>
        <end position="157"/>
    </location>
</feature>
<keyword evidence="1" id="KW-0472">Membrane</keyword>
<feature type="transmembrane region" description="Helical" evidence="1">
    <location>
        <begin position="311"/>
        <end position="329"/>
    </location>
</feature>
<feature type="transmembrane region" description="Helical" evidence="1">
    <location>
        <begin position="239"/>
        <end position="256"/>
    </location>
</feature>
<accession>A0A413FFA3</accession>
<comment type="caution">
    <text evidence="2">The sequence shown here is derived from an EMBL/GenBank/DDBJ whole genome shotgun (WGS) entry which is preliminary data.</text>
</comment>
<keyword evidence="1" id="KW-0812">Transmembrane</keyword>
<evidence type="ECO:0000313" key="3">
    <source>
        <dbReference type="Proteomes" id="UP000283880"/>
    </source>
</evidence>
<evidence type="ECO:0000256" key="1">
    <source>
        <dbReference type="SAM" id="Phobius"/>
    </source>
</evidence>
<evidence type="ECO:0000313" key="2">
    <source>
        <dbReference type="EMBL" id="RGX29202.1"/>
    </source>
</evidence>
<dbReference type="Proteomes" id="UP000283880">
    <property type="component" value="Unassembled WGS sequence"/>
</dbReference>
<reference evidence="2 3" key="1">
    <citation type="submission" date="2018-08" db="EMBL/GenBank/DDBJ databases">
        <title>A genome reference for cultivated species of the human gut microbiota.</title>
        <authorList>
            <person name="Zou Y."/>
            <person name="Xue W."/>
            <person name="Luo G."/>
        </authorList>
    </citation>
    <scope>NUCLEOTIDE SEQUENCE [LARGE SCALE GENOMIC DNA]</scope>
    <source>
        <strain evidence="2 3">AF04-15</strain>
    </source>
</reference>
<proteinExistence type="predicted"/>
<feature type="transmembrane region" description="Helical" evidence="1">
    <location>
        <begin position="389"/>
        <end position="412"/>
    </location>
</feature>
<dbReference type="AlphaFoldDB" id="A0A413FFA3"/>
<dbReference type="PANTHER" id="PTHR30354">
    <property type="entry name" value="GNT FAMILY GLUCONATE TRANSPORTER"/>
    <property type="match status" value="1"/>
</dbReference>
<dbReference type="InterPro" id="IPR003474">
    <property type="entry name" value="Glcn_transporter"/>
</dbReference>
<keyword evidence="1" id="KW-1133">Transmembrane helix</keyword>
<name>A0A413FFA3_9FIRM</name>
<dbReference type="EMBL" id="QSBM01000008">
    <property type="protein sequence ID" value="RGX29202.1"/>
    <property type="molecule type" value="Genomic_DNA"/>
</dbReference>
<dbReference type="OrthoDB" id="9787129at2"/>
<dbReference type="Pfam" id="PF02447">
    <property type="entry name" value="GntP_permease"/>
    <property type="match status" value="1"/>
</dbReference>
<feature type="transmembrane region" description="Helical" evidence="1">
    <location>
        <begin position="177"/>
        <end position="195"/>
    </location>
</feature>
<feature type="transmembrane region" description="Helical" evidence="1">
    <location>
        <begin position="268"/>
        <end position="290"/>
    </location>
</feature>
<gene>
    <name evidence="2" type="ORF">DWV29_11735</name>
</gene>
<dbReference type="GO" id="GO:0015128">
    <property type="term" value="F:gluconate transmembrane transporter activity"/>
    <property type="evidence" value="ECO:0007669"/>
    <property type="project" value="InterPro"/>
</dbReference>
<feature type="transmembrane region" description="Helical" evidence="1">
    <location>
        <begin position="27"/>
        <end position="47"/>
    </location>
</feature>
<feature type="transmembrane region" description="Helical" evidence="1">
    <location>
        <begin position="59"/>
        <end position="78"/>
    </location>
</feature>
<feature type="transmembrane region" description="Helical" evidence="1">
    <location>
        <begin position="349"/>
        <end position="377"/>
    </location>
</feature>
<sequence>MQGVVVLIVALSIVILVFLITKLKLNAFISLLLVALGLALALGHSGAEAVQLVLTGFGDTMKSSGIIIVLGVIIGYILEKTGGAEKIAASVLKTVGEKRATLAMCMTGSIVSIPVFSDSAFMILHPIIKNLSRKGKISYMGICLGTITCLCLTHATIPPTPGPIAAASLLGADLGKVILAGIVVATPATLAVYFYSTRVIARKYPACAPGNAEEVKAESQPELWKENVKNPKGYSTMGAYMPIVLPIILIICQSFASNLFPQDHVINHIFGFVGNPVIALLIGVGIVWVLTREYKSSVRMSWIDTAMDSTALVLLITAAGGAYGSVIKSSEIGTILSQAISGLGLPGVILPWFISAALVTATGSTTVALTTAAAVCASFLPSLGISPELCVIAIASGGMCVLHVNSSMFWLVQRLCGFGVEDTLKTMVPVSAVCSFAALATSMLLSFVM</sequence>
<feature type="transmembrane region" description="Helical" evidence="1">
    <location>
        <begin position="427"/>
        <end position="448"/>
    </location>
</feature>
<organism evidence="2 3">
    <name type="scientific">Enterocloster asparagiformis</name>
    <dbReference type="NCBI Taxonomy" id="333367"/>
    <lineage>
        <taxon>Bacteria</taxon>
        <taxon>Bacillati</taxon>
        <taxon>Bacillota</taxon>
        <taxon>Clostridia</taxon>
        <taxon>Lachnospirales</taxon>
        <taxon>Lachnospiraceae</taxon>
        <taxon>Enterocloster</taxon>
    </lineage>
</organism>